<evidence type="ECO:0000256" key="8">
    <source>
        <dbReference type="ARBA" id="ARBA00023002"/>
    </source>
</evidence>
<gene>
    <name evidence="19" type="ORF">PAHAL_5G400100</name>
</gene>
<dbReference type="GO" id="GO:0005576">
    <property type="term" value="C:extracellular region"/>
    <property type="evidence" value="ECO:0007669"/>
    <property type="project" value="UniProtKB-SubCell"/>
</dbReference>
<organism evidence="19">
    <name type="scientific">Panicum hallii</name>
    <dbReference type="NCBI Taxonomy" id="206008"/>
    <lineage>
        <taxon>Eukaryota</taxon>
        <taxon>Viridiplantae</taxon>
        <taxon>Streptophyta</taxon>
        <taxon>Embryophyta</taxon>
        <taxon>Tracheophyta</taxon>
        <taxon>Spermatophyta</taxon>
        <taxon>Magnoliopsida</taxon>
        <taxon>Liliopsida</taxon>
        <taxon>Poales</taxon>
        <taxon>Poaceae</taxon>
        <taxon>PACMAD clade</taxon>
        <taxon>Panicoideae</taxon>
        <taxon>Panicodae</taxon>
        <taxon>Paniceae</taxon>
        <taxon>Panicinae</taxon>
        <taxon>Panicum</taxon>
        <taxon>Panicum sect. Panicum</taxon>
    </lineage>
</organism>
<feature type="disulfide bond" evidence="16">
    <location>
        <begin position="189"/>
        <end position="215"/>
    </location>
</feature>
<dbReference type="GO" id="GO:0020037">
    <property type="term" value="F:heme binding"/>
    <property type="evidence" value="ECO:0007669"/>
    <property type="project" value="UniProtKB-UniRule"/>
</dbReference>
<feature type="signal peptide" evidence="17">
    <location>
        <begin position="1"/>
        <end position="28"/>
    </location>
</feature>
<comment type="function">
    <text evidence="17">Removal of H(2)O(2), oxidation of toxic reductants, biosynthesis and degradation of lignin, suberization, auxin catabolism, response to environmental stresses such as wounding, pathogen attack and oxidative stress.</text>
</comment>
<comment type="cofactor">
    <cofactor evidence="14 17">
        <name>Ca(2+)</name>
        <dbReference type="ChEBI" id="CHEBI:29108"/>
    </cofactor>
    <text evidence="14 17">Binds 2 calcium ions per subunit.</text>
</comment>
<feature type="binding site" description="axial binding residue" evidence="14">
    <location>
        <position position="182"/>
    </location>
    <ligand>
        <name>heme b</name>
        <dbReference type="ChEBI" id="CHEBI:60344"/>
    </ligand>
    <ligandPart>
        <name>Fe</name>
        <dbReference type="ChEBI" id="CHEBI:18248"/>
    </ligandPart>
</feature>
<comment type="similarity">
    <text evidence="17">Belongs to the peroxidase family. Classical plant (class III) peroxidase subfamily.</text>
</comment>
<reference evidence="19" key="1">
    <citation type="submission" date="2018-04" db="EMBL/GenBank/DDBJ databases">
        <title>WGS assembly of Panicum hallii.</title>
        <authorList>
            <person name="Lovell J."/>
            <person name="Jenkins J."/>
            <person name="Lowry D."/>
            <person name="Mamidi S."/>
            <person name="Sreedasyam A."/>
            <person name="Weng X."/>
            <person name="Barry K."/>
            <person name="Bonette J."/>
            <person name="Campitelli B."/>
            <person name="Daum C."/>
            <person name="Gordon S."/>
            <person name="Gould B."/>
            <person name="Lipzen A."/>
            <person name="Macqueen A."/>
            <person name="Palacio-Mejia J."/>
            <person name="Plott C."/>
            <person name="Shakirov E."/>
            <person name="Shu S."/>
            <person name="Yoshinaga Y."/>
            <person name="Zane M."/>
            <person name="Rokhsar D."/>
            <person name="Grimwood J."/>
            <person name="Schmutz J."/>
            <person name="Juenger T."/>
        </authorList>
    </citation>
    <scope>NUCLEOTIDE SEQUENCE [LARGE SCALE GENOMIC DNA]</scope>
    <source>
        <strain evidence="19">FIL2</strain>
    </source>
</reference>
<dbReference type="Gramene" id="PAN31147">
    <property type="protein sequence ID" value="PAN31147"/>
    <property type="gene ID" value="PAHAL_5G400100"/>
</dbReference>
<dbReference type="FunFam" id="1.10.420.10:FF:000012">
    <property type="entry name" value="Peroxidase"/>
    <property type="match status" value="1"/>
</dbReference>
<dbReference type="PANTHER" id="PTHR31235">
    <property type="entry name" value="PEROXIDASE 25-RELATED"/>
    <property type="match status" value="1"/>
</dbReference>
<feature type="binding site" evidence="13">
    <location>
        <position position="152"/>
    </location>
    <ligand>
        <name>substrate</name>
    </ligand>
</feature>
<keyword evidence="9 14" id="KW-0408">Iron</keyword>
<feature type="active site" description="Proton acceptor" evidence="12">
    <location>
        <position position="71"/>
    </location>
</feature>
<evidence type="ECO:0000256" key="14">
    <source>
        <dbReference type="PIRSR" id="PIRSR600823-3"/>
    </source>
</evidence>
<feature type="binding site" evidence="14">
    <location>
        <position position="75"/>
    </location>
    <ligand>
        <name>Ca(2+)</name>
        <dbReference type="ChEBI" id="CHEBI:29108"/>
        <label>1</label>
    </ligand>
</feature>
<name>A0A2S3HW08_9POAL</name>
<dbReference type="GO" id="GO:0046872">
    <property type="term" value="F:metal ion binding"/>
    <property type="evidence" value="ECO:0007669"/>
    <property type="project" value="UniProtKB-UniRule"/>
</dbReference>
<feature type="site" description="Transition state stabilizer" evidence="15">
    <location>
        <position position="67"/>
    </location>
</feature>
<dbReference type="InterPro" id="IPR010255">
    <property type="entry name" value="Haem_peroxidase_sf"/>
</dbReference>
<evidence type="ECO:0000256" key="13">
    <source>
        <dbReference type="PIRSR" id="PIRSR600823-2"/>
    </source>
</evidence>
<feature type="binding site" evidence="14">
    <location>
        <position position="231"/>
    </location>
    <ligand>
        <name>Ca(2+)</name>
        <dbReference type="ChEBI" id="CHEBI:29108"/>
        <label>2</label>
    </ligand>
</feature>
<keyword evidence="7 14" id="KW-0106">Calcium</keyword>
<keyword evidence="4 17" id="KW-0575">Peroxidase</keyword>
<evidence type="ECO:0000256" key="7">
    <source>
        <dbReference type="ARBA" id="ARBA00022837"/>
    </source>
</evidence>
<protein>
    <recommendedName>
        <fullName evidence="17">Peroxidase</fullName>
        <ecNumber evidence="17">1.11.1.7</ecNumber>
    </recommendedName>
</protein>
<evidence type="ECO:0000256" key="10">
    <source>
        <dbReference type="ARBA" id="ARBA00023157"/>
    </source>
</evidence>
<keyword evidence="10 16" id="KW-1015">Disulfide bond</keyword>
<dbReference type="PRINTS" id="PR00458">
    <property type="entry name" value="PEROXIDASE"/>
</dbReference>
<keyword evidence="5 17" id="KW-0349">Heme</keyword>
<evidence type="ECO:0000256" key="4">
    <source>
        <dbReference type="ARBA" id="ARBA00022559"/>
    </source>
</evidence>
<dbReference type="SUPFAM" id="SSF48113">
    <property type="entry name" value="Heme-dependent peroxidases"/>
    <property type="match status" value="1"/>
</dbReference>
<feature type="chain" id="PRO_5015369131" description="Peroxidase" evidence="17">
    <location>
        <begin position="29"/>
        <end position="325"/>
    </location>
</feature>
<evidence type="ECO:0000256" key="3">
    <source>
        <dbReference type="ARBA" id="ARBA00006873"/>
    </source>
</evidence>
<dbReference type="InterPro" id="IPR033905">
    <property type="entry name" value="Secretory_peroxidase"/>
</dbReference>
<feature type="disulfide bond" evidence="16">
    <location>
        <begin position="108"/>
        <end position="317"/>
    </location>
</feature>
<dbReference type="InterPro" id="IPR019793">
    <property type="entry name" value="Peroxidases_heam-ligand_BS"/>
</dbReference>
<feature type="binding site" evidence="14">
    <location>
        <position position="254"/>
    </location>
    <ligand>
        <name>Ca(2+)</name>
        <dbReference type="ChEBI" id="CHEBI:29108"/>
        <label>2</label>
    </ligand>
</feature>
<evidence type="ECO:0000256" key="17">
    <source>
        <dbReference type="RuleBase" id="RU362060"/>
    </source>
</evidence>
<feature type="disulfide bond" evidence="16">
    <location>
        <begin position="40"/>
        <end position="102"/>
    </location>
</feature>
<evidence type="ECO:0000256" key="1">
    <source>
        <dbReference type="ARBA" id="ARBA00000189"/>
    </source>
</evidence>
<comment type="subcellular location">
    <subcellularLocation>
        <location evidence="2 17">Secreted</location>
    </subcellularLocation>
</comment>
<comment type="similarity">
    <text evidence="3">Belongs to the peroxidase family. Ascorbate peroxidase subfamily.</text>
</comment>
<keyword evidence="6 14" id="KW-0479">Metal-binding</keyword>
<evidence type="ECO:0000256" key="15">
    <source>
        <dbReference type="PIRSR" id="PIRSR600823-4"/>
    </source>
</evidence>
<dbReference type="InterPro" id="IPR000823">
    <property type="entry name" value="Peroxidase_pln"/>
</dbReference>
<dbReference type="GO" id="GO:0140825">
    <property type="term" value="F:lactoperoxidase activity"/>
    <property type="evidence" value="ECO:0007669"/>
    <property type="project" value="UniProtKB-EC"/>
</dbReference>
<dbReference type="Proteomes" id="UP000243499">
    <property type="component" value="Chromosome 5"/>
</dbReference>
<dbReference type="EMBL" id="CM008050">
    <property type="protein sequence ID" value="PAN31147.1"/>
    <property type="molecule type" value="Genomic_DNA"/>
</dbReference>
<comment type="cofactor">
    <cofactor evidence="14 17">
        <name>heme b</name>
        <dbReference type="ChEBI" id="CHEBI:60344"/>
    </cofactor>
    <text evidence="14 17">Binds 1 heme b (iron(II)-protoporphyrin IX) group per subunit.</text>
</comment>
<evidence type="ECO:0000313" key="19">
    <source>
        <dbReference type="EMBL" id="PAN31147.1"/>
    </source>
</evidence>
<dbReference type="Gene3D" id="1.10.420.10">
    <property type="entry name" value="Peroxidase, domain 2"/>
    <property type="match status" value="1"/>
</dbReference>
<dbReference type="Gene3D" id="1.10.520.10">
    <property type="match status" value="1"/>
</dbReference>
<dbReference type="GO" id="GO:0006979">
    <property type="term" value="P:response to oxidative stress"/>
    <property type="evidence" value="ECO:0007669"/>
    <property type="project" value="UniProtKB-UniRule"/>
</dbReference>
<evidence type="ECO:0000256" key="5">
    <source>
        <dbReference type="ARBA" id="ARBA00022617"/>
    </source>
</evidence>
<accession>A0A2S3HW08</accession>
<evidence type="ECO:0000256" key="16">
    <source>
        <dbReference type="PIRSR" id="PIRSR600823-5"/>
    </source>
</evidence>
<sequence>MKLSAALLCALVAVQAAVLLAAAPSAQAGELQVGYYGKKCKGLENVVKWHVIRALKANRRTGAALIRLLFHDCFVRKVAPVNIGLAAFDLLEEIKAAVEDRCPGVVSCSDLLIYAARDAASILSNGHVHFDVPAGRLDGFVSKAEEAQAELPDSADDVQKLIANFARKNFTVEELVILSGAHSIGQGHCSSFAGRLSEPADQITPAYRELLKYKCPQGSNPPVDNNVRDEDNDVVARYMPGFTSRLRKIPDFLDNSYYHNNLAKIVTFHSDWTLLTHKEAFGHVKEYAENGKLWDEDFADSLLPMPAGSKGEIRKKCSVINHRLY</sequence>
<evidence type="ECO:0000256" key="11">
    <source>
        <dbReference type="ARBA" id="ARBA00023324"/>
    </source>
</evidence>
<dbReference type="InterPro" id="IPR019794">
    <property type="entry name" value="Peroxidases_AS"/>
</dbReference>
<evidence type="ECO:0000259" key="18">
    <source>
        <dbReference type="PROSITE" id="PS50873"/>
    </source>
</evidence>
<evidence type="ECO:0000256" key="6">
    <source>
        <dbReference type="ARBA" id="ARBA00022723"/>
    </source>
</evidence>
<dbReference type="PROSITE" id="PS00436">
    <property type="entry name" value="PEROXIDASE_2"/>
    <property type="match status" value="1"/>
</dbReference>
<evidence type="ECO:0000256" key="2">
    <source>
        <dbReference type="ARBA" id="ARBA00004613"/>
    </source>
</evidence>
<keyword evidence="8 17" id="KW-0560">Oxidoreductase</keyword>
<keyword evidence="17" id="KW-0964">Secreted</keyword>
<keyword evidence="17" id="KW-0732">Signal</keyword>
<dbReference type="GO" id="GO:0042744">
    <property type="term" value="P:hydrogen peroxide catabolic process"/>
    <property type="evidence" value="ECO:0007669"/>
    <property type="project" value="UniProtKB-KW"/>
</dbReference>
<keyword evidence="11 17" id="KW-0376">Hydrogen peroxide</keyword>
<comment type="catalytic activity">
    <reaction evidence="1 17">
        <text>2 a phenolic donor + H2O2 = 2 a phenolic radical donor + 2 H2O</text>
        <dbReference type="Rhea" id="RHEA:56136"/>
        <dbReference type="ChEBI" id="CHEBI:15377"/>
        <dbReference type="ChEBI" id="CHEBI:16240"/>
        <dbReference type="ChEBI" id="CHEBI:139520"/>
        <dbReference type="ChEBI" id="CHEBI:139521"/>
        <dbReference type="EC" id="1.11.1.7"/>
    </reaction>
</comment>
<dbReference type="EC" id="1.11.1.7" evidence="17"/>
<evidence type="ECO:0000256" key="12">
    <source>
        <dbReference type="PIRSR" id="PIRSR600823-1"/>
    </source>
</evidence>
<dbReference type="CDD" id="cd00693">
    <property type="entry name" value="secretory_peroxidase"/>
    <property type="match status" value="1"/>
</dbReference>
<dbReference type="PROSITE" id="PS00435">
    <property type="entry name" value="PEROXIDASE_1"/>
    <property type="match status" value="1"/>
</dbReference>
<dbReference type="InterPro" id="IPR002016">
    <property type="entry name" value="Haem_peroxidase"/>
</dbReference>
<proteinExistence type="inferred from homology"/>
<dbReference type="PRINTS" id="PR00461">
    <property type="entry name" value="PLPEROXIDASE"/>
</dbReference>
<dbReference type="PROSITE" id="PS50873">
    <property type="entry name" value="PEROXIDASE_4"/>
    <property type="match status" value="1"/>
</dbReference>
<feature type="binding site" evidence="14">
    <location>
        <position position="72"/>
    </location>
    <ligand>
        <name>Ca(2+)</name>
        <dbReference type="ChEBI" id="CHEBI:29108"/>
        <label>1</label>
    </ligand>
</feature>
<dbReference type="AlphaFoldDB" id="A0A2S3HW08"/>
<evidence type="ECO:0000256" key="9">
    <source>
        <dbReference type="ARBA" id="ARBA00023004"/>
    </source>
</evidence>
<dbReference type="Pfam" id="PF00141">
    <property type="entry name" value="peroxidase"/>
    <property type="match status" value="1"/>
</dbReference>
<feature type="domain" description="Plant heme peroxidase family profile" evidence="18">
    <location>
        <begin position="30"/>
        <end position="321"/>
    </location>
</feature>